<evidence type="ECO:0000313" key="1">
    <source>
        <dbReference type="EMBL" id="DAE08910.1"/>
    </source>
</evidence>
<dbReference type="EMBL" id="BK015479">
    <property type="protein sequence ID" value="DAE08910.1"/>
    <property type="molecule type" value="Genomic_DNA"/>
</dbReference>
<proteinExistence type="predicted"/>
<sequence length="74" mass="8439">MAWSYNKDENLLSDKAVDEAIETFLKFNTYMAFASEDCGCKADMACAAAFLEMCKQKINVELDKKIEVMKERAK</sequence>
<accession>A0A8S5PP81</accession>
<reference evidence="1" key="1">
    <citation type="journal article" date="2021" name="Proc. Natl. Acad. Sci. U.S.A.">
        <title>A Catalog of Tens of Thousands of Viruses from Human Metagenomes Reveals Hidden Associations with Chronic Diseases.</title>
        <authorList>
            <person name="Tisza M.J."/>
            <person name="Buck C.B."/>
        </authorList>
    </citation>
    <scope>NUCLEOTIDE SEQUENCE</scope>
    <source>
        <strain evidence="1">CtDiR9</strain>
    </source>
</reference>
<organism evidence="1">
    <name type="scientific">Siphoviridae sp. ctDiR9</name>
    <dbReference type="NCBI Taxonomy" id="2825388"/>
    <lineage>
        <taxon>Viruses</taxon>
        <taxon>Duplodnaviria</taxon>
        <taxon>Heunggongvirae</taxon>
        <taxon>Uroviricota</taxon>
        <taxon>Caudoviricetes</taxon>
    </lineage>
</organism>
<name>A0A8S5PP81_9CAUD</name>
<protein>
    <submittedName>
        <fullName evidence="1">Uncharacterized protein</fullName>
    </submittedName>
</protein>